<dbReference type="EMBL" id="KB298084">
    <property type="protein sequence ID" value="ELU09644.1"/>
    <property type="molecule type" value="Genomic_DNA"/>
</dbReference>
<dbReference type="CDD" id="cd14978">
    <property type="entry name" value="7tmA_FMRFamide_R-like"/>
    <property type="match status" value="1"/>
</dbReference>
<feature type="domain" description="G-protein coupled receptors family 1 profile" evidence="6">
    <location>
        <begin position="40"/>
        <end position="315"/>
    </location>
</feature>
<dbReference type="EnsemblMetazoa" id="CapteT119062">
    <property type="protein sequence ID" value="CapteP119062"/>
    <property type="gene ID" value="CapteG119062"/>
</dbReference>
<dbReference type="GO" id="GO:0004930">
    <property type="term" value="F:G protein-coupled receptor activity"/>
    <property type="evidence" value="ECO:0007669"/>
    <property type="project" value="InterPro"/>
</dbReference>
<feature type="transmembrane region" description="Helical" evidence="5">
    <location>
        <begin position="256"/>
        <end position="279"/>
    </location>
</feature>
<feature type="transmembrane region" description="Helical" evidence="5">
    <location>
        <begin position="59"/>
        <end position="84"/>
    </location>
</feature>
<dbReference type="OrthoDB" id="10011262at2759"/>
<dbReference type="HOGENOM" id="CLU_009579_24_7_1"/>
<evidence type="ECO:0000256" key="5">
    <source>
        <dbReference type="SAM" id="Phobius"/>
    </source>
</evidence>
<dbReference type="PANTHER" id="PTHR46641:SF2">
    <property type="entry name" value="FMRFAMIDE RECEPTOR"/>
    <property type="match status" value="1"/>
</dbReference>
<feature type="transmembrane region" description="Helical" evidence="5">
    <location>
        <begin position="104"/>
        <end position="129"/>
    </location>
</feature>
<reference evidence="8" key="3">
    <citation type="submission" date="2015-06" db="UniProtKB">
        <authorList>
            <consortium name="EnsemblMetazoa"/>
        </authorList>
    </citation>
    <scope>IDENTIFICATION</scope>
</reference>
<dbReference type="PANTHER" id="PTHR46641">
    <property type="entry name" value="FMRFAMIDE RECEPTOR-RELATED"/>
    <property type="match status" value="1"/>
</dbReference>
<evidence type="ECO:0000259" key="6">
    <source>
        <dbReference type="PROSITE" id="PS50262"/>
    </source>
</evidence>
<keyword evidence="4 5" id="KW-0472">Membrane</keyword>
<keyword evidence="3 5" id="KW-1133">Transmembrane helix</keyword>
<keyword evidence="2 5" id="KW-0812">Transmembrane</keyword>
<keyword evidence="9" id="KW-1185">Reference proteome</keyword>
<accession>R7UT20</accession>
<dbReference type="Pfam" id="PF00001">
    <property type="entry name" value="7tm_1"/>
    <property type="match status" value="1"/>
</dbReference>
<dbReference type="Proteomes" id="UP000014760">
    <property type="component" value="Unassembled WGS sequence"/>
</dbReference>
<feature type="transmembrane region" description="Helical" evidence="5">
    <location>
        <begin position="203"/>
        <end position="225"/>
    </location>
</feature>
<evidence type="ECO:0000313" key="9">
    <source>
        <dbReference type="Proteomes" id="UP000014760"/>
    </source>
</evidence>
<gene>
    <name evidence="7" type="ORF">CAPTEDRAFT_119062</name>
</gene>
<evidence type="ECO:0000256" key="2">
    <source>
        <dbReference type="ARBA" id="ARBA00022692"/>
    </source>
</evidence>
<reference evidence="9" key="1">
    <citation type="submission" date="2012-12" db="EMBL/GenBank/DDBJ databases">
        <authorList>
            <person name="Hellsten U."/>
            <person name="Grimwood J."/>
            <person name="Chapman J.A."/>
            <person name="Shapiro H."/>
            <person name="Aerts A."/>
            <person name="Otillar R.P."/>
            <person name="Terry A.Y."/>
            <person name="Boore J.L."/>
            <person name="Simakov O."/>
            <person name="Marletaz F."/>
            <person name="Cho S.-J."/>
            <person name="Edsinger-Gonzales E."/>
            <person name="Havlak P."/>
            <person name="Kuo D.-H."/>
            <person name="Larsson T."/>
            <person name="Lv J."/>
            <person name="Arendt D."/>
            <person name="Savage R."/>
            <person name="Osoegawa K."/>
            <person name="de Jong P."/>
            <person name="Lindberg D.R."/>
            <person name="Seaver E.C."/>
            <person name="Weisblat D.A."/>
            <person name="Putnam N.H."/>
            <person name="Grigoriev I.V."/>
            <person name="Rokhsar D.S."/>
        </authorList>
    </citation>
    <scope>NUCLEOTIDE SEQUENCE</scope>
    <source>
        <strain evidence="9">I ESC-2004</strain>
    </source>
</reference>
<organism evidence="7">
    <name type="scientific">Capitella teleta</name>
    <name type="common">Polychaete worm</name>
    <dbReference type="NCBI Taxonomy" id="283909"/>
    <lineage>
        <taxon>Eukaryota</taxon>
        <taxon>Metazoa</taxon>
        <taxon>Spiralia</taxon>
        <taxon>Lophotrochozoa</taxon>
        <taxon>Annelida</taxon>
        <taxon>Polychaeta</taxon>
        <taxon>Sedentaria</taxon>
        <taxon>Scolecida</taxon>
        <taxon>Capitellidae</taxon>
        <taxon>Capitella</taxon>
    </lineage>
</organism>
<evidence type="ECO:0000313" key="7">
    <source>
        <dbReference type="EMBL" id="ELU09644.1"/>
    </source>
</evidence>
<evidence type="ECO:0000256" key="4">
    <source>
        <dbReference type="ARBA" id="ARBA00023136"/>
    </source>
</evidence>
<dbReference type="OMA" id="CHTESIN"/>
<dbReference type="GO" id="GO:0016020">
    <property type="term" value="C:membrane"/>
    <property type="evidence" value="ECO:0007669"/>
    <property type="project" value="UniProtKB-SubCell"/>
</dbReference>
<dbReference type="EMBL" id="AMQN01006322">
    <property type="status" value="NOT_ANNOTATED_CDS"/>
    <property type="molecule type" value="Genomic_DNA"/>
</dbReference>
<reference evidence="7 9" key="2">
    <citation type="journal article" date="2013" name="Nature">
        <title>Insights into bilaterian evolution from three spiralian genomes.</title>
        <authorList>
            <person name="Simakov O."/>
            <person name="Marletaz F."/>
            <person name="Cho S.J."/>
            <person name="Edsinger-Gonzales E."/>
            <person name="Havlak P."/>
            <person name="Hellsten U."/>
            <person name="Kuo D.H."/>
            <person name="Larsson T."/>
            <person name="Lv J."/>
            <person name="Arendt D."/>
            <person name="Savage R."/>
            <person name="Osoegawa K."/>
            <person name="de Jong P."/>
            <person name="Grimwood J."/>
            <person name="Chapman J.A."/>
            <person name="Shapiro H."/>
            <person name="Aerts A."/>
            <person name="Otillar R.P."/>
            <person name="Terry A.Y."/>
            <person name="Boore J.L."/>
            <person name="Grigoriev I.V."/>
            <person name="Lindberg D.R."/>
            <person name="Seaver E.C."/>
            <person name="Weisblat D.A."/>
            <person name="Putnam N.H."/>
            <person name="Rokhsar D.S."/>
        </authorList>
    </citation>
    <scope>NUCLEOTIDE SEQUENCE</scope>
    <source>
        <strain evidence="7 9">I ESC-2004</strain>
    </source>
</reference>
<evidence type="ECO:0000256" key="1">
    <source>
        <dbReference type="ARBA" id="ARBA00004370"/>
    </source>
</evidence>
<dbReference type="PRINTS" id="PR00237">
    <property type="entry name" value="GPCRRHODOPSN"/>
</dbReference>
<dbReference type="InterPro" id="IPR000276">
    <property type="entry name" value="GPCR_Rhodpsn"/>
</dbReference>
<sequence>MVGNGTPTPDYEASQQACALYDFLIEAVIMGILCLFGFCGNTMSMICLSKDKSKTATPFLLISLEVADTLFLVTVLILRVLTSIHTFSDAMPSLQEAFPYLAKFIFPCALISETATIYLTLLVTVNRYISVCMPYEASDLCSMQHARKHVILVSFFSIIYNIPRFFEYSVTTQWDSHTNSTMPASRNTPLGENKIYQIVYGNVLYFLVMFLLPLATLIILNYKLIVALRKTKKKRAQLLRGNSESAQSRSEDDITLVLIVVVLVFVVCQMPALITQVLLTLYNRPARLCPTAIFYYERISDMLVVANSSLNFLIYCFCSTKFRHILIHLVCPRSLEAGATPEPSHVNQKTGYKQVAGGTAANGTRASVV</sequence>
<dbReference type="SUPFAM" id="SSF81321">
    <property type="entry name" value="Family A G protein-coupled receptor-like"/>
    <property type="match status" value="1"/>
</dbReference>
<name>R7UT20_CAPTE</name>
<dbReference type="InterPro" id="IPR052954">
    <property type="entry name" value="GPCR-Ligand_Int"/>
</dbReference>
<comment type="subcellular location">
    <subcellularLocation>
        <location evidence="1">Membrane</location>
    </subcellularLocation>
</comment>
<protein>
    <recommendedName>
        <fullName evidence="6">G-protein coupled receptors family 1 profile domain-containing protein</fullName>
    </recommendedName>
</protein>
<dbReference type="AlphaFoldDB" id="R7UT20"/>
<proteinExistence type="predicted"/>
<dbReference type="PROSITE" id="PS50262">
    <property type="entry name" value="G_PROTEIN_RECEP_F1_2"/>
    <property type="match status" value="1"/>
</dbReference>
<dbReference type="STRING" id="283909.R7UT20"/>
<evidence type="ECO:0000256" key="3">
    <source>
        <dbReference type="ARBA" id="ARBA00022989"/>
    </source>
</evidence>
<dbReference type="InterPro" id="IPR017452">
    <property type="entry name" value="GPCR_Rhodpsn_7TM"/>
</dbReference>
<dbReference type="Gene3D" id="1.20.1070.10">
    <property type="entry name" value="Rhodopsin 7-helix transmembrane proteins"/>
    <property type="match status" value="1"/>
</dbReference>
<feature type="transmembrane region" description="Helical" evidence="5">
    <location>
        <begin position="150"/>
        <end position="166"/>
    </location>
</feature>
<evidence type="ECO:0000313" key="8">
    <source>
        <dbReference type="EnsemblMetazoa" id="CapteP119062"/>
    </source>
</evidence>
<feature type="transmembrane region" description="Helical" evidence="5">
    <location>
        <begin position="20"/>
        <end position="38"/>
    </location>
</feature>